<dbReference type="GO" id="GO:0032979">
    <property type="term" value="P:protein insertion into mitochondrial inner membrane from matrix"/>
    <property type="evidence" value="ECO:0007669"/>
    <property type="project" value="TreeGrafter"/>
</dbReference>
<dbReference type="PANTHER" id="PTHR12428:SF65">
    <property type="entry name" value="CYTOCHROME C OXIDASE ASSEMBLY PROTEIN COX18, MITOCHONDRIAL"/>
    <property type="match status" value="1"/>
</dbReference>
<name>A0A8H6U4S6_9PEZI</name>
<dbReference type="GO" id="GO:0032977">
    <property type="term" value="F:membrane insertase activity"/>
    <property type="evidence" value="ECO:0007669"/>
    <property type="project" value="InterPro"/>
</dbReference>
<comment type="similarity">
    <text evidence="2">Belongs to the OXA1/ALB3/YidC family.</text>
</comment>
<keyword evidence="8" id="KW-1185">Reference proteome</keyword>
<dbReference type="Proteomes" id="UP000654918">
    <property type="component" value="Unassembled WGS sequence"/>
</dbReference>
<dbReference type="InterPro" id="IPR001708">
    <property type="entry name" value="YidC/ALB3/OXA1/COX18"/>
</dbReference>
<dbReference type="GO" id="GO:0005743">
    <property type="term" value="C:mitochondrial inner membrane"/>
    <property type="evidence" value="ECO:0007669"/>
    <property type="project" value="TreeGrafter"/>
</dbReference>
<feature type="transmembrane region" description="Helical" evidence="6">
    <location>
        <begin position="69"/>
        <end position="89"/>
    </location>
</feature>
<organism evidence="7 8">
    <name type="scientific">Colletotrichum plurivorum</name>
    <dbReference type="NCBI Taxonomy" id="2175906"/>
    <lineage>
        <taxon>Eukaryota</taxon>
        <taxon>Fungi</taxon>
        <taxon>Dikarya</taxon>
        <taxon>Ascomycota</taxon>
        <taxon>Pezizomycotina</taxon>
        <taxon>Sordariomycetes</taxon>
        <taxon>Hypocreomycetidae</taxon>
        <taxon>Glomerellales</taxon>
        <taxon>Glomerellaceae</taxon>
        <taxon>Colletotrichum</taxon>
        <taxon>Colletotrichum orchidearum species complex</taxon>
    </lineage>
</organism>
<dbReference type="PANTHER" id="PTHR12428">
    <property type="entry name" value="OXA1"/>
    <property type="match status" value="1"/>
</dbReference>
<reference evidence="7" key="1">
    <citation type="journal article" date="2020" name="Phytopathology">
        <title>Genome Sequence Resources of Colletotrichum truncatum, C. plurivorum, C. musicola, and C. sojae: Four Species Pathogenic to Soybean (Glycine max).</title>
        <authorList>
            <person name="Rogerio F."/>
            <person name="Boufleur T.R."/>
            <person name="Ciampi-Guillardi M."/>
            <person name="Sukno S.A."/>
            <person name="Thon M.R."/>
            <person name="Massola Junior N.S."/>
            <person name="Baroncelli R."/>
        </authorList>
    </citation>
    <scope>NUCLEOTIDE SEQUENCE</scope>
    <source>
        <strain evidence="7">LFN00145</strain>
    </source>
</reference>
<dbReference type="EMBL" id="WIGO01000007">
    <property type="protein sequence ID" value="KAF6840431.1"/>
    <property type="molecule type" value="Genomic_DNA"/>
</dbReference>
<evidence type="ECO:0000256" key="5">
    <source>
        <dbReference type="ARBA" id="ARBA00023136"/>
    </source>
</evidence>
<dbReference type="AlphaFoldDB" id="A0A8H6U4S6"/>
<evidence type="ECO:0000256" key="2">
    <source>
        <dbReference type="ARBA" id="ARBA00009877"/>
    </source>
</evidence>
<evidence type="ECO:0000313" key="7">
    <source>
        <dbReference type="EMBL" id="KAF6840431.1"/>
    </source>
</evidence>
<evidence type="ECO:0000313" key="8">
    <source>
        <dbReference type="Proteomes" id="UP000654918"/>
    </source>
</evidence>
<evidence type="ECO:0000256" key="4">
    <source>
        <dbReference type="ARBA" id="ARBA00022989"/>
    </source>
</evidence>
<keyword evidence="3 6" id="KW-0812">Transmembrane</keyword>
<accession>A0A8H6U4S6</accession>
<keyword evidence="5 6" id="KW-0472">Membrane</keyword>
<protein>
    <submittedName>
        <fullName evidence="7">Mitochondrial inner membrane protein oxa1-1</fullName>
    </submittedName>
</protein>
<evidence type="ECO:0000256" key="6">
    <source>
        <dbReference type="SAM" id="Phobius"/>
    </source>
</evidence>
<gene>
    <name evidence="7" type="ORF">CPLU01_01117</name>
</gene>
<sequence length="280" mass="30226">MTSMRATRLVLGPRSPFHASLRPKLGAANQRFTQATAVPRRFFVGSVGAAADGAVQICESVLLGLGSGLGWTFAIPTAALMVACLRLPIRKHTEMIMLRQADTMPLLTAWKRQIGYSSHQQVKQVWNEQKRIFRERGIQSWKVTAPPLLTLPVWLAVSEALRRLCGYGSGMLSLIIPEASKTKTPDPNDAFSVIDQAVAALSPVDAASAVDTLSNSAQSAASAIDMGVYSQSGQLIIDWAAADPTGYTLPAMLCITMLWGSLPLDKPTRELVFNAQSCED</sequence>
<comment type="subcellular location">
    <subcellularLocation>
        <location evidence="1">Membrane</location>
        <topology evidence="1">Multi-pass membrane protein</topology>
    </subcellularLocation>
</comment>
<comment type="caution">
    <text evidence="7">The sequence shown here is derived from an EMBL/GenBank/DDBJ whole genome shotgun (WGS) entry which is preliminary data.</text>
</comment>
<evidence type="ECO:0000256" key="1">
    <source>
        <dbReference type="ARBA" id="ARBA00004141"/>
    </source>
</evidence>
<evidence type="ECO:0000256" key="3">
    <source>
        <dbReference type="ARBA" id="ARBA00022692"/>
    </source>
</evidence>
<proteinExistence type="inferred from homology"/>
<keyword evidence="4 6" id="KW-1133">Transmembrane helix</keyword>
<dbReference type="GO" id="GO:0033617">
    <property type="term" value="P:mitochondrial respiratory chain complex IV assembly"/>
    <property type="evidence" value="ECO:0007669"/>
    <property type="project" value="TreeGrafter"/>
</dbReference>